<keyword evidence="18" id="KW-0443">Lipid metabolism</keyword>
<comment type="caution">
    <text evidence="30">The sequence shown here is derived from an EMBL/GenBank/DDBJ whole genome shotgun (WGS) entry which is preliminary data.</text>
</comment>
<keyword evidence="20" id="KW-0576">Peroxisome</keyword>
<dbReference type="SUPFAM" id="SSF56176">
    <property type="entry name" value="FAD-binding/transporter-associated domain-like"/>
    <property type="match status" value="1"/>
</dbReference>
<dbReference type="Gene3D" id="3.30.465.10">
    <property type="match status" value="1"/>
</dbReference>
<evidence type="ECO:0000256" key="13">
    <source>
        <dbReference type="ARBA" id="ARBA00022827"/>
    </source>
</evidence>
<evidence type="ECO:0000256" key="1">
    <source>
        <dbReference type="ARBA" id="ARBA00001974"/>
    </source>
</evidence>
<dbReference type="EC" id="1.3.1.72" evidence="5"/>
<keyword evidence="13" id="KW-0274">FAD</keyword>
<dbReference type="Pfam" id="PF01565">
    <property type="entry name" value="FAD_binding_4"/>
    <property type="match status" value="1"/>
</dbReference>
<feature type="transmembrane region" description="Helical" evidence="28">
    <location>
        <begin position="21"/>
        <end position="40"/>
    </location>
</feature>
<evidence type="ECO:0000256" key="4">
    <source>
        <dbReference type="ARBA" id="ARBA00004389"/>
    </source>
</evidence>
<comment type="cofactor">
    <cofactor evidence="1">
        <name>FAD</name>
        <dbReference type="ChEBI" id="CHEBI:57692"/>
    </cofactor>
</comment>
<keyword evidence="17" id="KW-0333">Golgi apparatus</keyword>
<evidence type="ECO:0000256" key="17">
    <source>
        <dbReference type="ARBA" id="ARBA00023034"/>
    </source>
</evidence>
<dbReference type="GO" id="GO:0000139">
    <property type="term" value="C:Golgi membrane"/>
    <property type="evidence" value="ECO:0007669"/>
    <property type="project" value="UniProtKB-SubCell"/>
</dbReference>
<dbReference type="GO" id="GO:0000246">
    <property type="term" value="F:Delta24(24-1) sterol reductase activity"/>
    <property type="evidence" value="ECO:0007669"/>
    <property type="project" value="TreeGrafter"/>
</dbReference>
<dbReference type="GO" id="GO:0008203">
    <property type="term" value="P:cholesterol metabolic process"/>
    <property type="evidence" value="ECO:0007669"/>
    <property type="project" value="UniProtKB-KW"/>
</dbReference>
<evidence type="ECO:0000256" key="7">
    <source>
        <dbReference type="ARBA" id="ARBA00022516"/>
    </source>
</evidence>
<gene>
    <name evidence="30" type="ORF">C7M84_022875</name>
</gene>
<dbReference type="GO" id="GO:0005777">
    <property type="term" value="C:peroxisome"/>
    <property type="evidence" value="ECO:0007669"/>
    <property type="project" value="UniProtKB-SubCell"/>
</dbReference>
<comment type="catalytic activity">
    <reaction evidence="23">
        <text>lanosterol + NADPH + H(+) = 24,25-dihydrolanosterol + NADP(+)</text>
        <dbReference type="Rhea" id="RHEA:33919"/>
        <dbReference type="ChEBI" id="CHEBI:15378"/>
        <dbReference type="ChEBI" id="CHEBI:16521"/>
        <dbReference type="ChEBI" id="CHEBI:28113"/>
        <dbReference type="ChEBI" id="CHEBI:57783"/>
        <dbReference type="ChEBI" id="CHEBI:58349"/>
    </reaction>
    <physiologicalReaction direction="left-to-right" evidence="23">
        <dbReference type="Rhea" id="RHEA:33920"/>
    </physiologicalReaction>
</comment>
<dbReference type="PANTHER" id="PTHR10801:SF2">
    <property type="entry name" value="FAD-BINDING PCMH-TYPE DOMAIN-CONTAINING PROTEIN"/>
    <property type="match status" value="1"/>
</dbReference>
<dbReference type="InterPro" id="IPR016169">
    <property type="entry name" value="FAD-bd_PCMH_sub2"/>
</dbReference>
<evidence type="ECO:0000256" key="15">
    <source>
        <dbReference type="ARBA" id="ARBA00022989"/>
    </source>
</evidence>
<evidence type="ECO:0000256" key="10">
    <source>
        <dbReference type="ARBA" id="ARBA00022692"/>
    </source>
</evidence>
<evidence type="ECO:0000256" key="11">
    <source>
        <dbReference type="ARBA" id="ARBA00022729"/>
    </source>
</evidence>
<comment type="catalytic activity">
    <reaction evidence="24">
        <text>5alpha-cholest-8-en-3beta-ol + NADP(+) = zymosterol + NADPH + H(+)</text>
        <dbReference type="Rhea" id="RHEA:36399"/>
        <dbReference type="ChEBI" id="CHEBI:15378"/>
        <dbReference type="ChEBI" id="CHEBI:16608"/>
        <dbReference type="ChEBI" id="CHEBI:18252"/>
        <dbReference type="ChEBI" id="CHEBI:57783"/>
        <dbReference type="ChEBI" id="CHEBI:58349"/>
        <dbReference type="EC" id="1.3.1.72"/>
    </reaction>
    <physiologicalReaction direction="right-to-left" evidence="24">
        <dbReference type="Rhea" id="RHEA:36401"/>
    </physiologicalReaction>
</comment>
<evidence type="ECO:0000256" key="9">
    <source>
        <dbReference type="ARBA" id="ARBA00022630"/>
    </source>
</evidence>
<evidence type="ECO:0000256" key="21">
    <source>
        <dbReference type="ARBA" id="ARBA00023166"/>
    </source>
</evidence>
<evidence type="ECO:0000256" key="2">
    <source>
        <dbReference type="ARBA" id="ARBA00004194"/>
    </source>
</evidence>
<dbReference type="STRING" id="6689.A0A3R7T0B8"/>
<dbReference type="GO" id="GO:0071949">
    <property type="term" value="F:FAD binding"/>
    <property type="evidence" value="ECO:0007669"/>
    <property type="project" value="InterPro"/>
</dbReference>
<keyword evidence="11" id="KW-0732">Signal</keyword>
<feature type="domain" description="FAD-binding PCMH-type" evidence="29">
    <location>
        <begin position="40"/>
        <end position="224"/>
    </location>
</feature>
<dbReference type="AlphaFoldDB" id="A0A3R7T0B8"/>
<keyword evidence="15 28" id="KW-1133">Transmembrane helix</keyword>
<proteinExistence type="predicted"/>
<comment type="subcellular location">
    <subcellularLocation>
        <location evidence="4">Endoplasmic reticulum membrane</location>
        <topology evidence="4">Single-pass membrane protein</topology>
    </subcellularLocation>
    <subcellularLocation>
        <location evidence="2">Golgi apparatus membrane</location>
        <topology evidence="2">Single-pass membrane protein</topology>
    </subcellularLocation>
    <subcellularLocation>
        <location evidence="3">Peroxisome</location>
    </subcellularLocation>
</comment>
<evidence type="ECO:0000313" key="31">
    <source>
        <dbReference type="Proteomes" id="UP000283509"/>
    </source>
</evidence>
<keyword evidence="16" id="KW-0560">Oxidoreductase</keyword>
<evidence type="ECO:0000256" key="8">
    <source>
        <dbReference type="ARBA" id="ARBA00022548"/>
    </source>
</evidence>
<evidence type="ECO:0000256" key="20">
    <source>
        <dbReference type="ARBA" id="ARBA00023140"/>
    </source>
</evidence>
<name>A0A3R7T0B8_PENVA</name>
<keyword evidence="14" id="KW-0521">NADP</keyword>
<evidence type="ECO:0000259" key="29">
    <source>
        <dbReference type="PROSITE" id="PS51387"/>
    </source>
</evidence>
<evidence type="ECO:0000256" key="6">
    <source>
        <dbReference type="ARBA" id="ARBA00019086"/>
    </source>
</evidence>
<dbReference type="GO" id="GO:0050614">
    <property type="term" value="F:Delta24-sterol reductase activity"/>
    <property type="evidence" value="ECO:0007669"/>
    <property type="project" value="UniProtKB-EC"/>
</dbReference>
<dbReference type="InterPro" id="IPR016166">
    <property type="entry name" value="FAD-bd_PCMH"/>
</dbReference>
<evidence type="ECO:0000256" key="24">
    <source>
        <dbReference type="ARBA" id="ARBA00052927"/>
    </source>
</evidence>
<keyword evidence="8" id="KW-0153">Cholesterol metabolism</keyword>
<dbReference type="FunFam" id="3.30.465.10:FF:000032">
    <property type="entry name" value="Delta(24)-sterol reductase"/>
    <property type="match status" value="1"/>
</dbReference>
<evidence type="ECO:0000256" key="27">
    <source>
        <dbReference type="ARBA" id="ARBA00080612"/>
    </source>
</evidence>
<keyword evidence="12" id="KW-0256">Endoplasmic reticulum</keyword>
<dbReference type="InterPro" id="IPR036318">
    <property type="entry name" value="FAD-bd_PCMH-like_sf"/>
</dbReference>
<evidence type="ECO:0000256" key="3">
    <source>
        <dbReference type="ARBA" id="ARBA00004275"/>
    </source>
</evidence>
<keyword evidence="22" id="KW-0753">Steroid metabolism</keyword>
<evidence type="ECO:0000256" key="14">
    <source>
        <dbReference type="ARBA" id="ARBA00022857"/>
    </source>
</evidence>
<protein>
    <recommendedName>
        <fullName evidence="6">Delta(24)-sterol reductase</fullName>
        <ecNumber evidence="5">1.3.1.72</ecNumber>
    </recommendedName>
    <alternativeName>
        <fullName evidence="26">24-dehydrocholesterol reductase</fullName>
    </alternativeName>
    <alternativeName>
        <fullName evidence="27">3-beta-hydroxysterol Delta-24-reductase</fullName>
    </alternativeName>
</protein>
<evidence type="ECO:0000313" key="30">
    <source>
        <dbReference type="EMBL" id="ROT83942.1"/>
    </source>
</evidence>
<evidence type="ECO:0000256" key="19">
    <source>
        <dbReference type="ARBA" id="ARBA00023136"/>
    </source>
</evidence>
<reference evidence="30 31" key="1">
    <citation type="submission" date="2018-04" db="EMBL/GenBank/DDBJ databases">
        <authorList>
            <person name="Zhang X."/>
            <person name="Yuan J."/>
            <person name="Li F."/>
            <person name="Xiang J."/>
        </authorList>
    </citation>
    <scope>NUCLEOTIDE SEQUENCE [LARGE SCALE GENOMIC DNA]</scope>
    <source>
        <tissue evidence="30">Muscle</tissue>
    </source>
</reference>
<evidence type="ECO:0000256" key="26">
    <source>
        <dbReference type="ARBA" id="ARBA00078485"/>
    </source>
</evidence>
<dbReference type="InterPro" id="IPR040165">
    <property type="entry name" value="Diminuto-like"/>
</dbReference>
<organism evidence="30 31">
    <name type="scientific">Penaeus vannamei</name>
    <name type="common">Whiteleg shrimp</name>
    <name type="synonym">Litopenaeus vannamei</name>
    <dbReference type="NCBI Taxonomy" id="6689"/>
    <lineage>
        <taxon>Eukaryota</taxon>
        <taxon>Metazoa</taxon>
        <taxon>Ecdysozoa</taxon>
        <taxon>Arthropoda</taxon>
        <taxon>Crustacea</taxon>
        <taxon>Multicrustacea</taxon>
        <taxon>Malacostraca</taxon>
        <taxon>Eumalacostraca</taxon>
        <taxon>Eucarida</taxon>
        <taxon>Decapoda</taxon>
        <taxon>Dendrobranchiata</taxon>
        <taxon>Penaeoidea</taxon>
        <taxon>Penaeidae</taxon>
        <taxon>Penaeus</taxon>
    </lineage>
</organism>
<keyword evidence="7" id="KW-0444">Lipid biosynthesis</keyword>
<dbReference type="PROSITE" id="PS51387">
    <property type="entry name" value="FAD_PCMH"/>
    <property type="match status" value="1"/>
</dbReference>
<comment type="function">
    <text evidence="25">Catalyzes the reduction of the delta-24 double bond of sterol intermediates during cholesterol biosynthesis. In addition to its cholesterol-synthesizing activity, can protect cells from oxidative stress by reducing caspase 3 activity during apoptosis induced by oxidative stress. Also protects against amyloid-beta peptide-induced apoptosis.</text>
</comment>
<keyword evidence="19 28" id="KW-0472">Membrane</keyword>
<evidence type="ECO:0000256" key="23">
    <source>
        <dbReference type="ARBA" id="ARBA00051033"/>
    </source>
</evidence>
<evidence type="ECO:0000256" key="16">
    <source>
        <dbReference type="ARBA" id="ARBA00023002"/>
    </source>
</evidence>
<dbReference type="OrthoDB" id="415825at2759"/>
<keyword evidence="21" id="KW-1207">Sterol metabolism</keyword>
<dbReference type="PANTHER" id="PTHR10801">
    <property type="entry name" value="24-DEHYDROCHOLESTEROL REDUCTASE"/>
    <property type="match status" value="1"/>
</dbReference>
<evidence type="ECO:0000256" key="5">
    <source>
        <dbReference type="ARBA" id="ARBA00012405"/>
    </source>
</evidence>
<keyword evidence="9" id="KW-0285">Flavoprotein</keyword>
<evidence type="ECO:0000256" key="25">
    <source>
        <dbReference type="ARBA" id="ARBA00056986"/>
    </source>
</evidence>
<reference evidence="30 31" key="2">
    <citation type="submission" date="2019-01" db="EMBL/GenBank/DDBJ databases">
        <title>The decoding of complex shrimp genome reveals the adaptation for benthos swimmer, frequently molting mechanism and breeding impact on genome.</title>
        <authorList>
            <person name="Sun Y."/>
            <person name="Gao Y."/>
            <person name="Yu Y."/>
        </authorList>
    </citation>
    <scope>NUCLEOTIDE SEQUENCE [LARGE SCALE GENOMIC DNA]</scope>
    <source>
        <tissue evidence="30">Muscle</tissue>
    </source>
</reference>
<keyword evidence="10 28" id="KW-0812">Transmembrane</keyword>
<evidence type="ECO:0000256" key="12">
    <source>
        <dbReference type="ARBA" id="ARBA00022824"/>
    </source>
</evidence>
<keyword evidence="31" id="KW-1185">Reference proteome</keyword>
<evidence type="ECO:0000256" key="28">
    <source>
        <dbReference type="SAM" id="Phobius"/>
    </source>
</evidence>
<dbReference type="Proteomes" id="UP000283509">
    <property type="component" value="Unassembled WGS sequence"/>
</dbReference>
<dbReference type="InterPro" id="IPR006094">
    <property type="entry name" value="Oxid_FAD_bind_N"/>
</dbReference>
<dbReference type="EMBL" id="QCYY01000619">
    <property type="protein sequence ID" value="ROT83942.1"/>
    <property type="molecule type" value="Genomic_DNA"/>
</dbReference>
<dbReference type="GO" id="GO:0005789">
    <property type="term" value="C:endoplasmic reticulum membrane"/>
    <property type="evidence" value="ECO:0007669"/>
    <property type="project" value="UniProtKB-SubCell"/>
</dbReference>
<accession>A0A3R7T0B8</accession>
<sequence length="537" mass="62539">MGSEVGLKQRIARWMEDHRGLIVVLIVLPLSLIFDALMQFRHWVFRKFISAPEKHDERVRAIQKKVRKWSEQPQKDRKMMCTARPNWQSLSTTFFRKDLCHKIAIPLYDILELKPSHMSIRVEPMVSVGQATAFLVPRGYTLAVCLEVAEATLGGLAMGVGMTTYSHKVGLYQESIIAYEMVLSDGSLVRVTRDNEYSDLYHTLPWSHGTLGFLVALELQIIKIKPHIKMEYIPVKGKKNYCNMMRELSGALDKDKATPDYLEATIYNKEEAVIMVGNFSDVPPGEENKINHLTRWYKPWFYKYVERFLKKGRDYEYIPLGDYLLRHNRAIFWVVETMIPFGNNALFRFFFGWLLPPKIAFLKFTTTPGVRAMTFTKQVFQDIVLPMNQLEDQIDKSEELFDLYPVLVYPCRIYDHGPHRGQLRPPRKDQMVPGANYGMFNDLGVYGVPRPVLEKKRFDAVDAMRKMERFTQEVGGYPFLYADTFMTREEFEKMFDLTAYEQVRAKYNANGAFPHLHDKIKPEIDVVEVGKQYMDPL</sequence>
<evidence type="ECO:0000256" key="18">
    <source>
        <dbReference type="ARBA" id="ARBA00023098"/>
    </source>
</evidence>
<evidence type="ECO:0000256" key="22">
    <source>
        <dbReference type="ARBA" id="ARBA00023221"/>
    </source>
</evidence>